<dbReference type="PANTHER" id="PTHR11893">
    <property type="entry name" value="INNEXIN"/>
    <property type="match status" value="1"/>
</dbReference>
<dbReference type="Proteomes" id="UP001626550">
    <property type="component" value="Unassembled WGS sequence"/>
</dbReference>
<evidence type="ECO:0000256" key="10">
    <source>
        <dbReference type="SAM" id="MobiDB-lite"/>
    </source>
</evidence>
<sequence>MKLTGHGLDHGALGGGGGHDVMDATFVWKLSKLGRIGSSRLRFDDDFADRLNYQFTGVLMFLFIGLIGIRQYVGKPIQCWVPQSFSRGWEEYAENYCWVANTYFASLNKSQLPPEEERAEHLIGYYQWAPVILAMQALLIYLPCLIWRLLLGNSGFNVRRILQMACDSNLLLPEHTLKNVRFIARYMEGCIYRQRDYKKHIYQQQISHYTTPRSPYAPLGFGVSPPQYSSAKAPAPASRKAPSPASMGQYTTETQPLTRKLAPQGFFANVRT</sequence>
<dbReference type="GO" id="GO:0005886">
    <property type="term" value="C:plasma membrane"/>
    <property type="evidence" value="ECO:0007669"/>
    <property type="project" value="UniProtKB-SubCell"/>
</dbReference>
<reference evidence="11 12" key="1">
    <citation type="submission" date="2024-11" db="EMBL/GenBank/DDBJ databases">
        <title>Adaptive evolution of stress response genes in parasites aligns with host niche diversity.</title>
        <authorList>
            <person name="Hahn C."/>
            <person name="Resl P."/>
        </authorList>
    </citation>
    <scope>NUCLEOTIDE SEQUENCE [LARGE SCALE GENOMIC DNA]</scope>
    <source>
        <strain evidence="11">EGGRZ-B1_66</strain>
        <tissue evidence="11">Body</tissue>
    </source>
</reference>
<evidence type="ECO:0000256" key="2">
    <source>
        <dbReference type="ARBA" id="ARBA00022448"/>
    </source>
</evidence>
<evidence type="ECO:0000313" key="12">
    <source>
        <dbReference type="Proteomes" id="UP001626550"/>
    </source>
</evidence>
<comment type="similarity">
    <text evidence="9">Belongs to the pannexin family.</text>
</comment>
<dbReference type="EMBL" id="JBJKFK010002229">
    <property type="protein sequence ID" value="KAL3311444.1"/>
    <property type="molecule type" value="Genomic_DNA"/>
</dbReference>
<evidence type="ECO:0000256" key="1">
    <source>
        <dbReference type="ARBA" id="ARBA00004651"/>
    </source>
</evidence>
<evidence type="ECO:0000256" key="8">
    <source>
        <dbReference type="ARBA" id="ARBA00023303"/>
    </source>
</evidence>
<comment type="caution">
    <text evidence="11">The sequence shown here is derived from an EMBL/GenBank/DDBJ whole genome shotgun (WGS) entry which is preliminary data.</text>
</comment>
<dbReference type="InterPro" id="IPR000990">
    <property type="entry name" value="Innexin"/>
</dbReference>
<feature type="compositionally biased region" description="Low complexity" evidence="10">
    <location>
        <begin position="227"/>
        <end position="246"/>
    </location>
</feature>
<dbReference type="PANTHER" id="PTHR11893:SF36">
    <property type="entry name" value="INNEXIN-5"/>
    <property type="match status" value="1"/>
</dbReference>
<evidence type="ECO:0000256" key="5">
    <source>
        <dbReference type="ARBA" id="ARBA00022989"/>
    </source>
</evidence>
<keyword evidence="12" id="KW-1185">Reference proteome</keyword>
<protein>
    <recommendedName>
        <fullName evidence="9">Innexin</fullName>
    </recommendedName>
</protein>
<keyword evidence="3" id="KW-1003">Cell membrane</keyword>
<organism evidence="11 12">
    <name type="scientific">Cichlidogyrus casuarinus</name>
    <dbReference type="NCBI Taxonomy" id="1844966"/>
    <lineage>
        <taxon>Eukaryota</taxon>
        <taxon>Metazoa</taxon>
        <taxon>Spiralia</taxon>
        <taxon>Lophotrochozoa</taxon>
        <taxon>Platyhelminthes</taxon>
        <taxon>Monogenea</taxon>
        <taxon>Monopisthocotylea</taxon>
        <taxon>Dactylogyridea</taxon>
        <taxon>Ancyrocephalidae</taxon>
        <taxon>Cichlidogyrus</taxon>
    </lineage>
</organism>
<evidence type="ECO:0000256" key="3">
    <source>
        <dbReference type="ARBA" id="ARBA00022475"/>
    </source>
</evidence>
<keyword evidence="4 9" id="KW-0812">Transmembrane</keyword>
<dbReference type="GO" id="GO:0034220">
    <property type="term" value="P:monoatomic ion transmembrane transport"/>
    <property type="evidence" value="ECO:0007669"/>
    <property type="project" value="UniProtKB-KW"/>
</dbReference>
<feature type="transmembrane region" description="Helical" evidence="9">
    <location>
        <begin position="128"/>
        <end position="151"/>
    </location>
</feature>
<evidence type="ECO:0000256" key="6">
    <source>
        <dbReference type="ARBA" id="ARBA00023065"/>
    </source>
</evidence>
<feature type="region of interest" description="Disordered" evidence="10">
    <location>
        <begin position="227"/>
        <end position="255"/>
    </location>
</feature>
<keyword evidence="2 9" id="KW-0813">Transport</keyword>
<keyword evidence="7 9" id="KW-0472">Membrane</keyword>
<dbReference type="Pfam" id="PF00876">
    <property type="entry name" value="Innexin"/>
    <property type="match status" value="1"/>
</dbReference>
<dbReference type="PRINTS" id="PR01262">
    <property type="entry name" value="INNEXIN"/>
</dbReference>
<comment type="function">
    <text evidence="9">Structural component of the gap junctions.</text>
</comment>
<keyword evidence="5 9" id="KW-1133">Transmembrane helix</keyword>
<dbReference type="AlphaFoldDB" id="A0ABD2PVF4"/>
<feature type="transmembrane region" description="Helical" evidence="9">
    <location>
        <begin position="51"/>
        <end position="73"/>
    </location>
</feature>
<evidence type="ECO:0000256" key="7">
    <source>
        <dbReference type="ARBA" id="ARBA00023136"/>
    </source>
</evidence>
<gene>
    <name evidence="9" type="primary">inx</name>
    <name evidence="11" type="ORF">Ciccas_009973</name>
</gene>
<keyword evidence="6 9" id="KW-0406">Ion transport</keyword>
<dbReference type="GO" id="GO:0005921">
    <property type="term" value="C:gap junction"/>
    <property type="evidence" value="ECO:0007669"/>
    <property type="project" value="UniProtKB-UniRule"/>
</dbReference>
<evidence type="ECO:0000256" key="9">
    <source>
        <dbReference type="RuleBase" id="RU010713"/>
    </source>
</evidence>
<evidence type="ECO:0000313" key="11">
    <source>
        <dbReference type="EMBL" id="KAL3311444.1"/>
    </source>
</evidence>
<proteinExistence type="inferred from homology"/>
<keyword evidence="8 9" id="KW-0407">Ion channel</keyword>
<evidence type="ECO:0000256" key="4">
    <source>
        <dbReference type="ARBA" id="ARBA00022692"/>
    </source>
</evidence>
<name>A0ABD2PVF4_9PLAT</name>
<comment type="caution">
    <text evidence="9">Lacks conserved residue(s) required for the propagation of feature annotation.</text>
</comment>
<dbReference type="PROSITE" id="PS51013">
    <property type="entry name" value="PANNEXIN"/>
    <property type="match status" value="1"/>
</dbReference>
<comment type="subcellular location">
    <subcellularLocation>
        <location evidence="1 9">Cell membrane</location>
        <topology evidence="1 9">Multi-pass membrane protein</topology>
    </subcellularLocation>
</comment>
<accession>A0ABD2PVF4</accession>